<protein>
    <recommendedName>
        <fullName evidence="5">Nuclear segregation protein</fullName>
    </recommendedName>
</protein>
<sequence length="510" mass="56097">MAEVAKSPTAPVAETSKTKAHVEKPEKPDENEYRQGLAKLEKEHKAKQDAYNAIKAKLEVGKPKEGSPTAERQKELRAQLATIRKSQAGSKESRQGTLDKIKRLDEQLKARISEQKNARGKLGYKSVEDVDRAIAQLQKQVDSGMMKLVDEKKALSDISQLNRQKKSFGSIDDSEKGIADVKAQIAELKKTMDDPEAKAMSEKYNSIQKELDEIKAEQDVVYKNINQLRDQRTKLQNEQQEAWQALKAYKDDFFARKRAAREYENKAYQIRKEKQAAEQQAYLASKRKANAEQKLEEASAPAFQDEILTAEGLIRYFDPSAVAAKEVAAPSKFAATSGRTVNDEAFKGMKAVKKDDQEDFFVGGGGKKKKGGKKGAAAGTSTPAETTGKFNLNLGVLEDLAKVKVDAPSSQADVPKLIEALKEKVNKWKADQDKQTKENIAKAQKEIDRLEAEEAAHEGEHGALDIAKKPAAKNAGLNGKVSAEAELEQETDGAADATADLAAAKIEDNE</sequence>
<dbReference type="PANTHER" id="PTHR31027">
    <property type="entry name" value="NUCLEAR SEGREGATION PROTEIN BFR1"/>
    <property type="match status" value="1"/>
</dbReference>
<organism evidence="3 4">
    <name type="scientific">Venturia effusa</name>
    <dbReference type="NCBI Taxonomy" id="50376"/>
    <lineage>
        <taxon>Eukaryota</taxon>
        <taxon>Fungi</taxon>
        <taxon>Dikarya</taxon>
        <taxon>Ascomycota</taxon>
        <taxon>Pezizomycotina</taxon>
        <taxon>Dothideomycetes</taxon>
        <taxon>Pleosporomycetidae</taxon>
        <taxon>Venturiales</taxon>
        <taxon>Venturiaceae</taxon>
        <taxon>Venturia</taxon>
    </lineage>
</organism>
<dbReference type="PANTHER" id="PTHR31027:SF2">
    <property type="entry name" value="LEBERCILIN DOMAIN-CONTAINING PROTEIN"/>
    <property type="match status" value="1"/>
</dbReference>
<dbReference type="AlphaFoldDB" id="A0A517L807"/>
<feature type="coiled-coil region" evidence="1">
    <location>
        <begin position="171"/>
        <end position="294"/>
    </location>
</feature>
<keyword evidence="4" id="KW-1185">Reference proteome</keyword>
<dbReference type="GO" id="GO:1990904">
    <property type="term" value="C:ribonucleoprotein complex"/>
    <property type="evidence" value="ECO:0007669"/>
    <property type="project" value="TreeGrafter"/>
</dbReference>
<evidence type="ECO:0000256" key="2">
    <source>
        <dbReference type="SAM" id="MobiDB-lite"/>
    </source>
</evidence>
<feature type="region of interest" description="Disordered" evidence="2">
    <location>
        <begin position="360"/>
        <end position="387"/>
    </location>
</feature>
<dbReference type="Proteomes" id="UP000316270">
    <property type="component" value="Chromosome 6"/>
</dbReference>
<name>A0A517L807_9PEZI</name>
<dbReference type="InterPro" id="IPR039604">
    <property type="entry name" value="Bfr1"/>
</dbReference>
<evidence type="ECO:0000256" key="1">
    <source>
        <dbReference type="SAM" id="Coils"/>
    </source>
</evidence>
<feature type="region of interest" description="Disordered" evidence="2">
    <location>
        <begin position="452"/>
        <end position="494"/>
    </location>
</feature>
<dbReference type="GO" id="GO:0042175">
    <property type="term" value="C:nuclear outer membrane-endoplasmic reticulum membrane network"/>
    <property type="evidence" value="ECO:0007669"/>
    <property type="project" value="TreeGrafter"/>
</dbReference>
<dbReference type="OrthoDB" id="2195113at2759"/>
<feature type="region of interest" description="Disordered" evidence="2">
    <location>
        <begin position="54"/>
        <end position="74"/>
    </location>
</feature>
<feature type="compositionally biased region" description="Basic and acidic residues" evidence="2">
    <location>
        <begin position="91"/>
        <end position="100"/>
    </location>
</feature>
<dbReference type="STRING" id="50376.A0A517L807"/>
<dbReference type="GO" id="GO:0005783">
    <property type="term" value="C:endoplasmic reticulum"/>
    <property type="evidence" value="ECO:0007669"/>
    <property type="project" value="TreeGrafter"/>
</dbReference>
<keyword evidence="1" id="KW-0175">Coiled coil</keyword>
<proteinExistence type="predicted"/>
<gene>
    <name evidence="3" type="ORF">FKW77_009273</name>
</gene>
<dbReference type="GO" id="GO:0008298">
    <property type="term" value="P:intracellular mRNA localization"/>
    <property type="evidence" value="ECO:0007669"/>
    <property type="project" value="TreeGrafter"/>
</dbReference>
<accession>A0A517L807</accession>
<evidence type="ECO:0008006" key="5">
    <source>
        <dbReference type="Google" id="ProtNLM"/>
    </source>
</evidence>
<dbReference type="EMBL" id="CP042190">
    <property type="protein sequence ID" value="QDS71775.1"/>
    <property type="molecule type" value="Genomic_DNA"/>
</dbReference>
<feature type="compositionally biased region" description="Basic and acidic residues" evidence="2">
    <location>
        <begin position="452"/>
        <end position="468"/>
    </location>
</feature>
<feature type="compositionally biased region" description="Basic and acidic residues" evidence="2">
    <location>
        <begin position="56"/>
        <end position="74"/>
    </location>
</feature>
<feature type="region of interest" description="Disordered" evidence="2">
    <location>
        <begin position="81"/>
        <end position="100"/>
    </location>
</feature>
<feature type="compositionally biased region" description="Basic and acidic residues" evidence="2">
    <location>
        <begin position="16"/>
        <end position="35"/>
    </location>
</feature>
<evidence type="ECO:0000313" key="4">
    <source>
        <dbReference type="Proteomes" id="UP000316270"/>
    </source>
</evidence>
<evidence type="ECO:0000313" key="3">
    <source>
        <dbReference type="EMBL" id="QDS71775.1"/>
    </source>
</evidence>
<reference evidence="3 4" key="1">
    <citation type="submission" date="2019-07" db="EMBL/GenBank/DDBJ databases">
        <title>Finished genome of Venturia effusa.</title>
        <authorList>
            <person name="Young C.A."/>
            <person name="Cox M.P."/>
            <person name="Ganley A.R.D."/>
            <person name="David W.J."/>
        </authorList>
    </citation>
    <scope>NUCLEOTIDE SEQUENCE [LARGE SCALE GENOMIC DNA]</scope>
    <source>
        <strain evidence="4">albino</strain>
    </source>
</reference>
<dbReference type="GO" id="GO:0003729">
    <property type="term" value="F:mRNA binding"/>
    <property type="evidence" value="ECO:0007669"/>
    <property type="project" value="TreeGrafter"/>
</dbReference>
<feature type="region of interest" description="Disordered" evidence="2">
    <location>
        <begin position="1"/>
        <end position="35"/>
    </location>
</feature>